<name>A0ABV5QPP8_9ACTN</name>
<evidence type="ECO:0000313" key="1">
    <source>
        <dbReference type="EMBL" id="MFB9555354.1"/>
    </source>
</evidence>
<reference evidence="1 2" key="1">
    <citation type="submission" date="2024-09" db="EMBL/GenBank/DDBJ databases">
        <authorList>
            <person name="Sun Q."/>
            <person name="Mori K."/>
        </authorList>
    </citation>
    <scope>NUCLEOTIDE SEQUENCE [LARGE SCALE GENOMIC DNA]</scope>
    <source>
        <strain evidence="1 2">JCM 4414</strain>
    </source>
</reference>
<keyword evidence="2" id="KW-1185">Reference proteome</keyword>
<gene>
    <name evidence="1" type="ORF">ACFFTP_14285</name>
</gene>
<accession>A0ABV5QPP8</accession>
<evidence type="ECO:0000313" key="2">
    <source>
        <dbReference type="Proteomes" id="UP001589716"/>
    </source>
</evidence>
<protein>
    <submittedName>
        <fullName evidence="1">Uncharacterized protein</fullName>
    </submittedName>
</protein>
<dbReference type="Proteomes" id="UP001589716">
    <property type="component" value="Unassembled WGS sequence"/>
</dbReference>
<proteinExistence type="predicted"/>
<sequence length="101" mass="10987">MNRPATEAVRLLPWTGAEGKPCYLIGDGRGYVSRVADNVESVQLGMAADLLGHVEDLLSDRSATPEQLRYVVARLAESLREVHRVARSRGARLAMDPGDVS</sequence>
<comment type="caution">
    <text evidence="1">The sequence shown here is derived from an EMBL/GenBank/DDBJ whole genome shotgun (WGS) entry which is preliminary data.</text>
</comment>
<dbReference type="EMBL" id="JBHMCT010000008">
    <property type="protein sequence ID" value="MFB9555354.1"/>
    <property type="molecule type" value="Genomic_DNA"/>
</dbReference>
<organism evidence="1 2">
    <name type="scientific">Streptomyces roseoviridis</name>
    <dbReference type="NCBI Taxonomy" id="67361"/>
    <lineage>
        <taxon>Bacteria</taxon>
        <taxon>Bacillati</taxon>
        <taxon>Actinomycetota</taxon>
        <taxon>Actinomycetes</taxon>
        <taxon>Kitasatosporales</taxon>
        <taxon>Streptomycetaceae</taxon>
        <taxon>Streptomyces</taxon>
    </lineage>
</organism>
<dbReference type="RefSeq" id="WP_345488143.1">
    <property type="nucleotide sequence ID" value="NZ_BAAAWU010000001.1"/>
</dbReference>